<evidence type="ECO:0000313" key="3">
    <source>
        <dbReference type="Proteomes" id="UP001165489"/>
    </source>
</evidence>
<name>A0ABS9UXG5_9BACT</name>
<reference evidence="2" key="1">
    <citation type="submission" date="2022-03" db="EMBL/GenBank/DDBJ databases">
        <title>De novo assembled genomes of Belliella spp. (Cyclobacteriaceae) strains.</title>
        <authorList>
            <person name="Szabo A."/>
            <person name="Korponai K."/>
            <person name="Felfoldi T."/>
        </authorList>
    </citation>
    <scope>NUCLEOTIDE SEQUENCE</scope>
    <source>
        <strain evidence="2">DSM 111904</strain>
    </source>
</reference>
<gene>
    <name evidence="2" type="ORF">MM239_05655</name>
</gene>
<sequence>MLVYWFLLAMVLVRFSKPEKWKIYVVSILFVISGIYNCFELFVPNHLELLFYDVNEKGVALDFGDDYHFDFDLSNDKLAYKVFPNRVKHL</sequence>
<feature type="transmembrane region" description="Helical" evidence="1">
    <location>
        <begin position="21"/>
        <end position="43"/>
    </location>
</feature>
<evidence type="ECO:0000313" key="2">
    <source>
        <dbReference type="EMBL" id="MCH7408871.1"/>
    </source>
</evidence>
<comment type="caution">
    <text evidence="2">The sequence shown here is derived from an EMBL/GenBank/DDBJ whole genome shotgun (WGS) entry which is preliminary data.</text>
</comment>
<dbReference type="RefSeq" id="WP_241347233.1">
    <property type="nucleotide sequence ID" value="NZ_JAKZGP010000009.1"/>
</dbReference>
<accession>A0ABS9UXG5</accession>
<dbReference type="Proteomes" id="UP001165489">
    <property type="component" value="Unassembled WGS sequence"/>
</dbReference>
<dbReference type="EMBL" id="JAKZGP010000009">
    <property type="protein sequence ID" value="MCH7408871.1"/>
    <property type="molecule type" value="Genomic_DNA"/>
</dbReference>
<protein>
    <submittedName>
        <fullName evidence="2">Uncharacterized protein</fullName>
    </submittedName>
</protein>
<keyword evidence="1" id="KW-0472">Membrane</keyword>
<proteinExistence type="predicted"/>
<keyword evidence="3" id="KW-1185">Reference proteome</keyword>
<organism evidence="2 3">
    <name type="scientific">Belliella filtrata</name>
    <dbReference type="NCBI Taxonomy" id="2923435"/>
    <lineage>
        <taxon>Bacteria</taxon>
        <taxon>Pseudomonadati</taxon>
        <taxon>Bacteroidota</taxon>
        <taxon>Cytophagia</taxon>
        <taxon>Cytophagales</taxon>
        <taxon>Cyclobacteriaceae</taxon>
        <taxon>Belliella</taxon>
    </lineage>
</organism>
<keyword evidence="1" id="KW-0812">Transmembrane</keyword>
<evidence type="ECO:0000256" key="1">
    <source>
        <dbReference type="SAM" id="Phobius"/>
    </source>
</evidence>
<keyword evidence="1" id="KW-1133">Transmembrane helix</keyword>